<accession>A0A9J6BE33</accession>
<organism evidence="4 5">
    <name type="scientific">Polypedilum vanderplanki</name>
    <name type="common">Sleeping chironomid midge</name>
    <dbReference type="NCBI Taxonomy" id="319348"/>
    <lineage>
        <taxon>Eukaryota</taxon>
        <taxon>Metazoa</taxon>
        <taxon>Ecdysozoa</taxon>
        <taxon>Arthropoda</taxon>
        <taxon>Hexapoda</taxon>
        <taxon>Insecta</taxon>
        <taxon>Pterygota</taxon>
        <taxon>Neoptera</taxon>
        <taxon>Endopterygota</taxon>
        <taxon>Diptera</taxon>
        <taxon>Nematocera</taxon>
        <taxon>Chironomoidea</taxon>
        <taxon>Chironomidae</taxon>
        <taxon>Chironominae</taxon>
        <taxon>Polypedilum</taxon>
        <taxon>Polypedilum</taxon>
    </lineage>
</organism>
<evidence type="ECO:0000313" key="5">
    <source>
        <dbReference type="Proteomes" id="UP001107558"/>
    </source>
</evidence>
<feature type="signal peptide" evidence="3">
    <location>
        <begin position="1"/>
        <end position="20"/>
    </location>
</feature>
<dbReference type="Pfam" id="PF13855">
    <property type="entry name" value="LRR_8"/>
    <property type="match status" value="1"/>
</dbReference>
<comment type="caution">
    <text evidence="4">The sequence shown here is derived from an EMBL/GenBank/DDBJ whole genome shotgun (WGS) entry which is preliminary data.</text>
</comment>
<evidence type="ECO:0000256" key="2">
    <source>
        <dbReference type="ARBA" id="ARBA00022737"/>
    </source>
</evidence>
<evidence type="ECO:0000256" key="3">
    <source>
        <dbReference type="SAM" id="SignalP"/>
    </source>
</evidence>
<dbReference type="InterPro" id="IPR032675">
    <property type="entry name" value="LRR_dom_sf"/>
</dbReference>
<gene>
    <name evidence="4" type="ORF">PVAND_016089</name>
</gene>
<dbReference type="AlphaFoldDB" id="A0A9J6BE33"/>
<keyword evidence="3" id="KW-0732">Signal</keyword>
<name>A0A9J6BE33_POLVA</name>
<dbReference type="EMBL" id="JADBJN010000004">
    <property type="protein sequence ID" value="KAG5668137.1"/>
    <property type="molecule type" value="Genomic_DNA"/>
</dbReference>
<protein>
    <submittedName>
        <fullName evidence="4">Uncharacterized protein</fullName>
    </submittedName>
</protein>
<dbReference type="SMART" id="SM00369">
    <property type="entry name" value="LRR_TYP"/>
    <property type="match status" value="1"/>
</dbReference>
<dbReference type="Gene3D" id="3.80.10.10">
    <property type="entry name" value="Ribonuclease Inhibitor"/>
    <property type="match status" value="1"/>
</dbReference>
<evidence type="ECO:0000256" key="1">
    <source>
        <dbReference type="ARBA" id="ARBA00022614"/>
    </source>
</evidence>
<proteinExistence type="predicted"/>
<dbReference type="SUPFAM" id="SSF52058">
    <property type="entry name" value="L domain-like"/>
    <property type="match status" value="1"/>
</dbReference>
<dbReference type="InterPro" id="IPR001611">
    <property type="entry name" value="Leu-rich_rpt"/>
</dbReference>
<dbReference type="InterPro" id="IPR003591">
    <property type="entry name" value="Leu-rich_rpt_typical-subtyp"/>
</dbReference>
<keyword evidence="1" id="KW-0433">Leucine-rich repeat</keyword>
<evidence type="ECO:0000313" key="4">
    <source>
        <dbReference type="EMBL" id="KAG5668137.1"/>
    </source>
</evidence>
<dbReference type="Proteomes" id="UP001107558">
    <property type="component" value="Chromosome 4"/>
</dbReference>
<feature type="chain" id="PRO_5039930116" evidence="3">
    <location>
        <begin position="21"/>
        <end position="256"/>
    </location>
</feature>
<dbReference type="PROSITE" id="PS51450">
    <property type="entry name" value="LRR"/>
    <property type="match status" value="1"/>
</dbReference>
<reference evidence="4" key="1">
    <citation type="submission" date="2021-03" db="EMBL/GenBank/DDBJ databases">
        <title>Chromosome level genome of the anhydrobiotic midge Polypedilum vanderplanki.</title>
        <authorList>
            <person name="Yoshida Y."/>
            <person name="Kikawada T."/>
            <person name="Gusev O."/>
        </authorList>
    </citation>
    <scope>NUCLEOTIDE SEQUENCE</scope>
    <source>
        <strain evidence="4">NIAS01</strain>
        <tissue evidence="4">Whole body or cell culture</tissue>
    </source>
</reference>
<sequence length="256" mass="29111">MKLNFTTIFILLIAIKFSSSTTVKCDFSIHHTNLGPLLHPYQCTASVEPSRAAVTVDNVVGGHQERKTDDDVILINIKSIKSSRIPPGFDIYFRNVEGIFAFSSDKTELLKEDLMNFPKLRYLDMSTNRLRNLPSDVFEDNLQMEWIDLSENRIKYVGLDILEPLKKLHYANFGSNICIDELARDKSDIERTLKKNLVRNCQPFGQEYTGTTYSPYKKVQKDLNQMKFATDASAVTTTTTPETTTAAKGFFQKIFG</sequence>
<keyword evidence="5" id="KW-1185">Reference proteome</keyword>
<dbReference type="OrthoDB" id="7789549at2759"/>
<keyword evidence="2" id="KW-0677">Repeat</keyword>